<proteinExistence type="predicted"/>
<evidence type="ECO:0000256" key="1">
    <source>
        <dbReference type="SAM" id="SignalP"/>
    </source>
</evidence>
<dbReference type="Proteomes" id="UP000198984">
    <property type="component" value="Unassembled WGS sequence"/>
</dbReference>
<dbReference type="OrthoDB" id="1493972at2"/>
<name>A0A1H8B5S5_9BACT</name>
<sequence length="153" mass="16914">MKHTLLPVILPFALLLSCTSATTTNTTTAVPITGTWQLVSGTTIAKGDSTTTDYTKGSRMIKIINDSHFAFLKHDLNSPKDSSNHFDAGGGSYTLTGNAYTEHLDYYADRNWEGKTFDFTVTISNDTLIQRGMEKVEGAGIDREIIERYVRVK</sequence>
<dbReference type="EMBL" id="FOBB01000006">
    <property type="protein sequence ID" value="SEM77649.1"/>
    <property type="molecule type" value="Genomic_DNA"/>
</dbReference>
<keyword evidence="1" id="KW-0732">Signal</keyword>
<reference evidence="2 3" key="1">
    <citation type="submission" date="2016-10" db="EMBL/GenBank/DDBJ databases">
        <authorList>
            <person name="de Groot N.N."/>
        </authorList>
    </citation>
    <scope>NUCLEOTIDE SEQUENCE [LARGE SCALE GENOMIC DNA]</scope>
    <source>
        <strain evidence="2 3">DSM 21039</strain>
    </source>
</reference>
<gene>
    <name evidence="2" type="ORF">SAMN04488505_106114</name>
</gene>
<dbReference type="STRING" id="573321.SAMN04488505_106114"/>
<dbReference type="AlphaFoldDB" id="A0A1H8B5S5"/>
<feature type="chain" id="PRO_5011749070" description="Lipocalin-like domain-containing protein" evidence="1">
    <location>
        <begin position="24"/>
        <end position="153"/>
    </location>
</feature>
<dbReference type="PROSITE" id="PS51257">
    <property type="entry name" value="PROKAR_LIPOPROTEIN"/>
    <property type="match status" value="1"/>
</dbReference>
<evidence type="ECO:0000313" key="2">
    <source>
        <dbReference type="EMBL" id="SEM77649.1"/>
    </source>
</evidence>
<organism evidence="2 3">
    <name type="scientific">Chitinophaga rupis</name>
    <dbReference type="NCBI Taxonomy" id="573321"/>
    <lineage>
        <taxon>Bacteria</taxon>
        <taxon>Pseudomonadati</taxon>
        <taxon>Bacteroidota</taxon>
        <taxon>Chitinophagia</taxon>
        <taxon>Chitinophagales</taxon>
        <taxon>Chitinophagaceae</taxon>
        <taxon>Chitinophaga</taxon>
    </lineage>
</organism>
<protein>
    <recommendedName>
        <fullName evidence="4">Lipocalin-like domain-containing protein</fullName>
    </recommendedName>
</protein>
<accession>A0A1H8B5S5</accession>
<feature type="signal peptide" evidence="1">
    <location>
        <begin position="1"/>
        <end position="23"/>
    </location>
</feature>
<dbReference type="RefSeq" id="WP_089917425.1">
    <property type="nucleotide sequence ID" value="NZ_FOBB01000006.1"/>
</dbReference>
<evidence type="ECO:0008006" key="4">
    <source>
        <dbReference type="Google" id="ProtNLM"/>
    </source>
</evidence>
<keyword evidence="3" id="KW-1185">Reference proteome</keyword>
<evidence type="ECO:0000313" key="3">
    <source>
        <dbReference type="Proteomes" id="UP000198984"/>
    </source>
</evidence>